<dbReference type="InterPro" id="IPR029016">
    <property type="entry name" value="GAF-like_dom_sf"/>
</dbReference>
<dbReference type="Pfam" id="PF13185">
    <property type="entry name" value="GAF_2"/>
    <property type="match status" value="1"/>
</dbReference>
<dbReference type="OrthoDB" id="118142at2"/>
<dbReference type="SMART" id="SM00331">
    <property type="entry name" value="PP2C_SIG"/>
    <property type="match status" value="1"/>
</dbReference>
<dbReference type="InterPro" id="IPR036890">
    <property type="entry name" value="HATPase_C_sf"/>
</dbReference>
<dbReference type="Pfam" id="PF07228">
    <property type="entry name" value="SpoIIE"/>
    <property type="match status" value="1"/>
</dbReference>
<keyword evidence="1" id="KW-0378">Hydrolase</keyword>
<evidence type="ECO:0000313" key="4">
    <source>
        <dbReference type="EMBL" id="AZQ34034.1"/>
    </source>
</evidence>
<dbReference type="Gene3D" id="3.30.450.40">
    <property type="match status" value="1"/>
</dbReference>
<dbReference type="InterPro" id="IPR052016">
    <property type="entry name" value="Bact_Sigma-Reg"/>
</dbReference>
<dbReference type="GO" id="GO:0016791">
    <property type="term" value="F:phosphatase activity"/>
    <property type="evidence" value="ECO:0007669"/>
    <property type="project" value="TreeGrafter"/>
</dbReference>
<evidence type="ECO:0000256" key="1">
    <source>
        <dbReference type="ARBA" id="ARBA00022801"/>
    </source>
</evidence>
<dbReference type="Pfam" id="PF13426">
    <property type="entry name" value="PAS_9"/>
    <property type="match status" value="1"/>
</dbReference>
<feature type="domain" description="PAS" evidence="3">
    <location>
        <begin position="26"/>
        <end position="52"/>
    </location>
</feature>
<dbReference type="Proteomes" id="UP000280298">
    <property type="component" value="Chromosome"/>
</dbReference>
<proteinExistence type="predicted"/>
<dbReference type="PROSITE" id="PS50112">
    <property type="entry name" value="PAS"/>
    <property type="match status" value="1"/>
</dbReference>
<feature type="region of interest" description="Disordered" evidence="2">
    <location>
        <begin position="1"/>
        <end position="20"/>
    </location>
</feature>
<dbReference type="InterPro" id="IPR013656">
    <property type="entry name" value="PAS_4"/>
</dbReference>
<dbReference type="EMBL" id="CP034539">
    <property type="protein sequence ID" value="AZQ34034.1"/>
    <property type="molecule type" value="Genomic_DNA"/>
</dbReference>
<dbReference type="InterPro" id="IPR036457">
    <property type="entry name" value="PPM-type-like_dom_sf"/>
</dbReference>
<reference evidence="4 5" key="1">
    <citation type="journal article" date="2019" name="Int. J. Syst. Evol. Microbiol.">
        <title>Streptomyces cyaneochromogenes sp. nov., a blue pigment-producing actinomycete from manganese-contaminated soil.</title>
        <authorList>
            <person name="Tang X."/>
            <person name="Zhao J."/>
            <person name="Li K."/>
            <person name="Chen Z."/>
            <person name="Sun Y."/>
            <person name="Gao J."/>
        </authorList>
    </citation>
    <scope>NUCLEOTIDE SEQUENCE [LARGE SCALE GENOMIC DNA]</scope>
    <source>
        <strain evidence="4 5">MK-45</strain>
    </source>
</reference>
<dbReference type="SUPFAM" id="SSF55781">
    <property type="entry name" value="GAF domain-like"/>
    <property type="match status" value="1"/>
</dbReference>
<gene>
    <name evidence="4" type="ORF">EJ357_11565</name>
</gene>
<dbReference type="AlphaFoldDB" id="A0A3S9M4C4"/>
<organism evidence="4 5">
    <name type="scientific">Streptomyces cyaneochromogenes</name>
    <dbReference type="NCBI Taxonomy" id="2496836"/>
    <lineage>
        <taxon>Bacteria</taxon>
        <taxon>Bacillati</taxon>
        <taxon>Actinomycetota</taxon>
        <taxon>Actinomycetes</taxon>
        <taxon>Kitasatosporales</taxon>
        <taxon>Streptomycetaceae</taxon>
        <taxon>Streptomyces</taxon>
    </lineage>
</organism>
<dbReference type="CDD" id="cd00130">
    <property type="entry name" value="PAS"/>
    <property type="match status" value="1"/>
</dbReference>
<evidence type="ECO:0000313" key="5">
    <source>
        <dbReference type="Proteomes" id="UP000280298"/>
    </source>
</evidence>
<dbReference type="SUPFAM" id="SSF55785">
    <property type="entry name" value="PYP-like sensor domain (PAS domain)"/>
    <property type="match status" value="2"/>
</dbReference>
<evidence type="ECO:0000259" key="3">
    <source>
        <dbReference type="PROSITE" id="PS50112"/>
    </source>
</evidence>
<dbReference type="RefSeq" id="WP_126391234.1">
    <property type="nucleotide sequence ID" value="NZ_CP034539.1"/>
</dbReference>
<dbReference type="Gene3D" id="3.30.565.10">
    <property type="entry name" value="Histidine kinase-like ATPase, C-terminal domain"/>
    <property type="match status" value="1"/>
</dbReference>
<sequence length="815" mass="86286">MARPSSPSGEWARAGADPQGACTATVDERGIVTGWSEGAGRLLGYGPAEVVGHPAARLLAGDVGERARRIAAGRRGWSGTVLLQHRDGRRLQQRLLAHRRASGDAAAEWLVVARAAGGPTTMPGEVLPRGGVFGEWVLRQLPCIVGVFDPDLRLVGANAVLEGALSLSEEEMRGWRLSELAPHPSSDRAEAAMRLVLEGGGVQHVADLIGPGGVGTEGAWPASLAPLAPLEAADAPARAVCLVAHPTAGAYPARQRMLLQGQARIGTTEDAERTAQELAEVVVPAVADFVAVEVLEDFWHGGGADTVGAGPTGRVRLNRVAVRSVLGDTGVLATRGDSVRYPAASPVTRCVAEGKATVYAAGEPAIARWADEDPQAAWIGRAEVQSLMVVPLRARSGILGAVLLGRHRRREPFDADDMWLGEQLVGTAAEAIHGARRRGREHTTTVTLQRSLLPQTLSDQQALDVATRYLPAGGRAGVGGDWFDVIPLSGSRVALVVGDVVGHGIRASATMGRVRTAVRTLADVDMPPDELLTHLDDLVVHLSAEEAGPQEAVQGAAGIGTTCLYAVYDPISRHLTLARAGHPPPAVVGPDGTVRFLDVPPGPPLGLGGLPFETVETELAEGSLIALYTDGLLEARDHDIDEALDKMFATLARPASTPDAVCDRLLTAMLTHPPDDDVALLVARTRCLGADRVATWELTFDPTVVAQARRLAADQLATWNLEEAGFVTELVVSELVTNALRYGREPVRLRLIHEGRTLICEVFDSSSTAPHLRRARVFDEGGRGLLLVAQLAQRWGTRHEATGKTVWAEQFLAPG</sequence>
<dbReference type="CDD" id="cd16936">
    <property type="entry name" value="HATPase_RsbW-like"/>
    <property type="match status" value="1"/>
</dbReference>
<name>A0A3S9M4C4_9ACTN</name>
<dbReference type="SUPFAM" id="SSF55874">
    <property type="entry name" value="ATPase domain of HSP90 chaperone/DNA topoisomerase II/histidine kinase"/>
    <property type="match status" value="1"/>
</dbReference>
<dbReference type="SMART" id="SM00091">
    <property type="entry name" value="PAS"/>
    <property type="match status" value="2"/>
</dbReference>
<dbReference type="InterPro" id="IPR003594">
    <property type="entry name" value="HATPase_dom"/>
</dbReference>
<dbReference type="Pfam" id="PF13581">
    <property type="entry name" value="HATPase_c_2"/>
    <property type="match status" value="1"/>
</dbReference>
<dbReference type="PANTHER" id="PTHR43156">
    <property type="entry name" value="STAGE II SPORULATION PROTEIN E-RELATED"/>
    <property type="match status" value="1"/>
</dbReference>
<evidence type="ECO:0000256" key="2">
    <source>
        <dbReference type="SAM" id="MobiDB-lite"/>
    </source>
</evidence>
<dbReference type="FunFam" id="3.60.40.10:FF:000031">
    <property type="entry name" value="PAS sensor protein"/>
    <property type="match status" value="1"/>
</dbReference>
<dbReference type="Gene3D" id="3.30.450.20">
    <property type="entry name" value="PAS domain"/>
    <property type="match status" value="2"/>
</dbReference>
<dbReference type="InterPro" id="IPR035965">
    <property type="entry name" value="PAS-like_dom_sf"/>
</dbReference>
<protein>
    <submittedName>
        <fullName evidence="4">PAS domain-containing protein</fullName>
    </submittedName>
</protein>
<dbReference type="InterPro" id="IPR001932">
    <property type="entry name" value="PPM-type_phosphatase-like_dom"/>
</dbReference>
<dbReference type="KEGG" id="scya:EJ357_11565"/>
<keyword evidence="5" id="KW-1185">Reference proteome</keyword>
<dbReference type="PANTHER" id="PTHR43156:SF2">
    <property type="entry name" value="STAGE II SPORULATION PROTEIN E"/>
    <property type="match status" value="1"/>
</dbReference>
<dbReference type="FunFam" id="3.30.565.10:FF:000028">
    <property type="entry name" value="PAS sensor protein"/>
    <property type="match status" value="1"/>
</dbReference>
<dbReference type="InterPro" id="IPR000014">
    <property type="entry name" value="PAS"/>
</dbReference>
<dbReference type="InterPro" id="IPR003018">
    <property type="entry name" value="GAF"/>
</dbReference>
<dbReference type="Gene3D" id="3.60.40.10">
    <property type="entry name" value="PPM-type phosphatase domain"/>
    <property type="match status" value="1"/>
</dbReference>
<accession>A0A3S9M4C4</accession>
<dbReference type="SUPFAM" id="SSF81606">
    <property type="entry name" value="PP2C-like"/>
    <property type="match status" value="1"/>
</dbReference>
<dbReference type="Pfam" id="PF08448">
    <property type="entry name" value="PAS_4"/>
    <property type="match status" value="1"/>
</dbReference>